<dbReference type="InterPro" id="IPR012334">
    <property type="entry name" value="Pectin_lyas_fold"/>
</dbReference>
<protein>
    <recommendedName>
        <fullName evidence="1">Periplasmic copper-binding protein NosD beta helix domain-containing protein</fullName>
    </recommendedName>
</protein>
<dbReference type="EMBL" id="UINC01033931">
    <property type="protein sequence ID" value="SVB23974.1"/>
    <property type="molecule type" value="Genomic_DNA"/>
</dbReference>
<dbReference type="Pfam" id="PF05048">
    <property type="entry name" value="NosD"/>
    <property type="match status" value="1"/>
</dbReference>
<dbReference type="InterPro" id="IPR011050">
    <property type="entry name" value="Pectin_lyase_fold/virulence"/>
</dbReference>
<name>A0A382CDM6_9ZZZZ</name>
<dbReference type="InterPro" id="IPR007742">
    <property type="entry name" value="NosD_dom"/>
</dbReference>
<organism evidence="2">
    <name type="scientific">marine metagenome</name>
    <dbReference type="NCBI Taxonomy" id="408172"/>
    <lineage>
        <taxon>unclassified sequences</taxon>
        <taxon>metagenomes</taxon>
        <taxon>ecological metagenomes</taxon>
    </lineage>
</organism>
<feature type="non-terminal residue" evidence="2">
    <location>
        <position position="653"/>
    </location>
</feature>
<sequence length="653" mass="69142">AVTYNILPGTYTEQIEIGDFLGSSAANTVTVQSSTGSASDVTWQYTPTSTNNYVLKINETDHLTIKNITFDASTSSSYSTALDITGTTDSLLIQGNVFIGYDNNGSSANYYLVESTSNTGTGMVFTGNTFTEGSYGLYIYNGAADDGELKVTNNTFNGQYNGINISYVDSVEVSGNIITGDHNGIGISINICGPAIVTGNKVVPATANSVDGGIYLYDCDGNSTNERTLVANNMLNAEYRGIEVSQSDYIDIYYNTIITSVNNNSTSFGVFKFTYSNNLTIKNNIITSTASNGRLINIGYSTSNYDFDYNLYYGGSTSSGFYVGYGTTVNGNFSAWQTAGHDANGVYQDPAFYSSGDGFHLAAGNELATPLALVTTDFDNEPRDGTTPDIGADEYNTPNYDGVVNVPGELPTIQGAIDIAVNGDSILVAAGTYTENIDFNSKTLVMIGEDRETTIIDGNNSGRVVNISDSSVLSNFTIQNGANSTTLKGSGINASGSTVLNNLIVKNNTNEQNEGAGLFLDGSPGNSPRLTNSLVIDNTGDGIVFHGVNSLISNVTITNNTIAGIFLRPSGSNAHPTVINSIIYGNLDNNQIKFHDVGGQAIEIYYSIVQEGQDSITTSTNDTLNWGTGNLDVDPLFADTASGDYRLLALSPA</sequence>
<feature type="non-terminal residue" evidence="2">
    <location>
        <position position="1"/>
    </location>
</feature>
<evidence type="ECO:0000259" key="1">
    <source>
        <dbReference type="Pfam" id="PF05048"/>
    </source>
</evidence>
<reference evidence="2" key="1">
    <citation type="submission" date="2018-05" db="EMBL/GenBank/DDBJ databases">
        <authorList>
            <person name="Lanie J.A."/>
            <person name="Ng W.-L."/>
            <person name="Kazmierczak K.M."/>
            <person name="Andrzejewski T.M."/>
            <person name="Davidsen T.M."/>
            <person name="Wayne K.J."/>
            <person name="Tettelin H."/>
            <person name="Glass J.I."/>
            <person name="Rusch D."/>
            <person name="Podicherti R."/>
            <person name="Tsui H.-C.T."/>
            <person name="Winkler M.E."/>
        </authorList>
    </citation>
    <scope>NUCLEOTIDE SEQUENCE</scope>
</reference>
<dbReference type="InterPro" id="IPR006626">
    <property type="entry name" value="PbH1"/>
</dbReference>
<accession>A0A382CDM6</accession>
<dbReference type="SUPFAM" id="SSF51126">
    <property type="entry name" value="Pectin lyase-like"/>
    <property type="match status" value="2"/>
</dbReference>
<gene>
    <name evidence="2" type="ORF">METZ01_LOCUS176828</name>
</gene>
<dbReference type="Gene3D" id="2.160.20.10">
    <property type="entry name" value="Single-stranded right-handed beta-helix, Pectin lyase-like"/>
    <property type="match status" value="2"/>
</dbReference>
<evidence type="ECO:0000313" key="2">
    <source>
        <dbReference type="EMBL" id="SVB23974.1"/>
    </source>
</evidence>
<dbReference type="SMART" id="SM00710">
    <property type="entry name" value="PbH1"/>
    <property type="match status" value="12"/>
</dbReference>
<feature type="domain" description="Periplasmic copper-binding protein NosD beta helix" evidence="1">
    <location>
        <begin position="96"/>
        <end position="293"/>
    </location>
</feature>
<dbReference type="AlphaFoldDB" id="A0A382CDM6"/>
<proteinExistence type="predicted"/>